<accession>A0AAE1CQG4</accession>
<evidence type="ECO:0000313" key="2">
    <source>
        <dbReference type="Proteomes" id="UP001283361"/>
    </source>
</evidence>
<evidence type="ECO:0000313" key="1">
    <source>
        <dbReference type="EMBL" id="KAK3728769.1"/>
    </source>
</evidence>
<sequence>MLVHVLYRRGTTRSIRHGDLTTNLTQFSRMKTVETRTPNSIKMNHHVTLVMAGVYLLSQQTSTSGLVVSRGVTRVDNQICPSTASPQILSVSDREQIKDLTTLLITNHALPCYSRPAM</sequence>
<organism evidence="1 2">
    <name type="scientific">Elysia crispata</name>
    <name type="common">lettuce slug</name>
    <dbReference type="NCBI Taxonomy" id="231223"/>
    <lineage>
        <taxon>Eukaryota</taxon>
        <taxon>Metazoa</taxon>
        <taxon>Spiralia</taxon>
        <taxon>Lophotrochozoa</taxon>
        <taxon>Mollusca</taxon>
        <taxon>Gastropoda</taxon>
        <taxon>Heterobranchia</taxon>
        <taxon>Euthyneura</taxon>
        <taxon>Panpulmonata</taxon>
        <taxon>Sacoglossa</taxon>
        <taxon>Placobranchoidea</taxon>
        <taxon>Plakobranchidae</taxon>
        <taxon>Elysia</taxon>
    </lineage>
</organism>
<reference evidence="1" key="1">
    <citation type="journal article" date="2023" name="G3 (Bethesda)">
        <title>A reference genome for the long-term kleptoplast-retaining sea slug Elysia crispata morphotype clarki.</title>
        <authorList>
            <person name="Eastman K.E."/>
            <person name="Pendleton A.L."/>
            <person name="Shaikh M.A."/>
            <person name="Suttiyut T."/>
            <person name="Ogas R."/>
            <person name="Tomko P."/>
            <person name="Gavelis G."/>
            <person name="Widhalm J.R."/>
            <person name="Wisecaver J.H."/>
        </authorList>
    </citation>
    <scope>NUCLEOTIDE SEQUENCE</scope>
    <source>
        <strain evidence="1">ECLA1</strain>
    </source>
</reference>
<name>A0AAE1CQG4_9GAST</name>
<dbReference type="EMBL" id="JAWDGP010007172">
    <property type="protein sequence ID" value="KAK3728769.1"/>
    <property type="molecule type" value="Genomic_DNA"/>
</dbReference>
<dbReference type="AlphaFoldDB" id="A0AAE1CQG4"/>
<dbReference type="Proteomes" id="UP001283361">
    <property type="component" value="Unassembled WGS sequence"/>
</dbReference>
<proteinExistence type="predicted"/>
<protein>
    <submittedName>
        <fullName evidence="1">Uncharacterized protein</fullName>
    </submittedName>
</protein>
<comment type="caution">
    <text evidence="1">The sequence shown here is derived from an EMBL/GenBank/DDBJ whole genome shotgun (WGS) entry which is preliminary data.</text>
</comment>
<gene>
    <name evidence="1" type="ORF">RRG08_013495</name>
</gene>
<keyword evidence="2" id="KW-1185">Reference proteome</keyword>